<keyword evidence="2" id="KW-1185">Reference proteome</keyword>
<dbReference type="EMBL" id="JAAKZF010000074">
    <property type="protein sequence ID" value="NGO54995.1"/>
    <property type="molecule type" value="Genomic_DNA"/>
</dbReference>
<dbReference type="Proteomes" id="UP001642900">
    <property type="component" value="Unassembled WGS sequence"/>
</dbReference>
<gene>
    <name evidence="1" type="ORF">G6N73_28525</name>
</gene>
<accession>A0A6G4WJL9</accession>
<reference evidence="1 2" key="1">
    <citation type="submission" date="2020-02" db="EMBL/GenBank/DDBJ databases">
        <title>Genome sequence of strain CCNWXJ40-4.</title>
        <authorList>
            <person name="Gao J."/>
            <person name="Sun J."/>
        </authorList>
    </citation>
    <scope>NUCLEOTIDE SEQUENCE [LARGE SCALE GENOMIC DNA]</scope>
    <source>
        <strain evidence="1 2">CCNWXJ 40-4</strain>
    </source>
</reference>
<dbReference type="RefSeq" id="WP_165033357.1">
    <property type="nucleotide sequence ID" value="NZ_JAAKZF010000074.1"/>
</dbReference>
<protein>
    <submittedName>
        <fullName evidence="1">Uncharacterized protein</fullName>
    </submittedName>
</protein>
<proteinExistence type="predicted"/>
<evidence type="ECO:0000313" key="1">
    <source>
        <dbReference type="EMBL" id="NGO54995.1"/>
    </source>
</evidence>
<sequence>MANEVVAKSGKKLRVADEEWLIVENDVAPVVPSLFVEARHFAGVVYLSLAQTVVDVGNPPEARVCARLRFDLRFAQALRDQLNNIIDDALKPVDKSKAN</sequence>
<organism evidence="1 2">
    <name type="scientific">Allomesorhizobium camelthorni</name>
    <dbReference type="NCBI Taxonomy" id="475069"/>
    <lineage>
        <taxon>Bacteria</taxon>
        <taxon>Pseudomonadati</taxon>
        <taxon>Pseudomonadota</taxon>
        <taxon>Alphaproteobacteria</taxon>
        <taxon>Hyphomicrobiales</taxon>
        <taxon>Phyllobacteriaceae</taxon>
        <taxon>Allomesorhizobium</taxon>
    </lineage>
</organism>
<evidence type="ECO:0000313" key="2">
    <source>
        <dbReference type="Proteomes" id="UP001642900"/>
    </source>
</evidence>
<name>A0A6G4WJL9_9HYPH</name>
<comment type="caution">
    <text evidence="1">The sequence shown here is derived from an EMBL/GenBank/DDBJ whole genome shotgun (WGS) entry which is preliminary data.</text>
</comment>
<dbReference type="AlphaFoldDB" id="A0A6G4WJL9"/>